<proteinExistence type="predicted"/>
<feature type="transmembrane region" description="Helical" evidence="1">
    <location>
        <begin position="61"/>
        <end position="82"/>
    </location>
</feature>
<reference evidence="2" key="1">
    <citation type="submission" date="2018-02" db="EMBL/GenBank/DDBJ databases">
        <authorList>
            <person name="Kim S.-K."/>
            <person name="Jung H.-I."/>
            <person name="Lee S.-W."/>
        </authorList>
    </citation>
    <scope>NUCLEOTIDE SEQUENCE</scope>
    <source>
        <strain evidence="2">SK3146</strain>
    </source>
</reference>
<keyword evidence="3" id="KW-1185">Reference proteome</keyword>
<keyword evidence="1" id="KW-1133">Transmembrane helix</keyword>
<keyword evidence="1" id="KW-0472">Membrane</keyword>
<evidence type="ECO:0000256" key="1">
    <source>
        <dbReference type="SAM" id="Phobius"/>
    </source>
</evidence>
<sequence length="85" mass="9486">MEDFNKRCGVQEVSLFTTTLLLNYKRGGDELVMSLKELSVTLWDKRKSLAKTLGEEASSKMVFPMVLIFMVVMIIVAAPAILTMG</sequence>
<organism evidence="2 3">
    <name type="scientific">Paenibacillus konkukensis</name>
    <dbReference type="NCBI Taxonomy" id="2020716"/>
    <lineage>
        <taxon>Bacteria</taxon>
        <taxon>Bacillati</taxon>
        <taxon>Bacillota</taxon>
        <taxon>Bacilli</taxon>
        <taxon>Bacillales</taxon>
        <taxon>Paenibacillaceae</taxon>
        <taxon>Paenibacillus</taxon>
    </lineage>
</organism>
<evidence type="ECO:0000313" key="2">
    <source>
        <dbReference type="EMBL" id="UQZ81624.1"/>
    </source>
</evidence>
<evidence type="ECO:0008006" key="4">
    <source>
        <dbReference type="Google" id="ProtNLM"/>
    </source>
</evidence>
<dbReference type="EMBL" id="CP027059">
    <property type="protein sequence ID" value="UQZ81624.1"/>
    <property type="molecule type" value="Genomic_DNA"/>
</dbReference>
<accession>A0ABY4RGP3</accession>
<name>A0ABY4RGP3_9BACL</name>
<evidence type="ECO:0000313" key="3">
    <source>
        <dbReference type="Proteomes" id="UP001057134"/>
    </source>
</evidence>
<protein>
    <recommendedName>
        <fullName evidence="4">Type II secretion system protein GspF domain-containing protein</fullName>
    </recommendedName>
</protein>
<dbReference type="Proteomes" id="UP001057134">
    <property type="component" value="Chromosome"/>
</dbReference>
<keyword evidence="1" id="KW-0812">Transmembrane</keyword>
<gene>
    <name evidence="2" type="ORF">SK3146_00780</name>
</gene>
<reference evidence="2" key="2">
    <citation type="journal article" date="2021" name="J Anim Sci Technol">
        <title>Complete genome sequence of Paenibacillus konkukensis sp. nov. SK3146 as a potential probiotic strain.</title>
        <authorList>
            <person name="Jung H.I."/>
            <person name="Park S."/>
            <person name="Niu K.M."/>
            <person name="Lee S.W."/>
            <person name="Kothari D."/>
            <person name="Yi K.J."/>
            <person name="Kim S.K."/>
        </authorList>
    </citation>
    <scope>NUCLEOTIDE SEQUENCE</scope>
    <source>
        <strain evidence="2">SK3146</strain>
    </source>
</reference>